<dbReference type="PROSITE" id="PS51833">
    <property type="entry name" value="HDOD"/>
    <property type="match status" value="1"/>
</dbReference>
<gene>
    <name evidence="2" type="ORF">SNE35_08085</name>
</gene>
<comment type="caution">
    <text evidence="2">The sequence shown here is derived from an EMBL/GenBank/DDBJ whole genome shotgun (WGS) entry which is preliminary data.</text>
</comment>
<accession>A0ABU5DH46</accession>
<reference evidence="2 3" key="1">
    <citation type="submission" date="2023-11" db="EMBL/GenBank/DDBJ databases">
        <title>Paucibacter sp. nov., isolated from fresh soil in Korea.</title>
        <authorList>
            <person name="Le N.T.T."/>
        </authorList>
    </citation>
    <scope>NUCLEOTIDE SEQUENCE [LARGE SCALE GENOMIC DNA]</scope>
    <source>
        <strain evidence="2 3">R3-3</strain>
    </source>
</reference>
<dbReference type="Pfam" id="PF08668">
    <property type="entry name" value="HDOD"/>
    <property type="match status" value="1"/>
</dbReference>
<evidence type="ECO:0000313" key="3">
    <source>
        <dbReference type="Proteomes" id="UP001285263"/>
    </source>
</evidence>
<organism evidence="2 3">
    <name type="scientific">Roseateles agri</name>
    <dbReference type="NCBI Taxonomy" id="3098619"/>
    <lineage>
        <taxon>Bacteria</taxon>
        <taxon>Pseudomonadati</taxon>
        <taxon>Pseudomonadota</taxon>
        <taxon>Betaproteobacteria</taxon>
        <taxon>Burkholderiales</taxon>
        <taxon>Sphaerotilaceae</taxon>
        <taxon>Roseateles</taxon>
    </lineage>
</organism>
<dbReference type="RefSeq" id="WP_320422346.1">
    <property type="nucleotide sequence ID" value="NZ_JAXCLA010000002.1"/>
</dbReference>
<dbReference type="InterPro" id="IPR052340">
    <property type="entry name" value="RNase_Y/CdgJ"/>
</dbReference>
<evidence type="ECO:0000313" key="2">
    <source>
        <dbReference type="EMBL" id="MDY0744462.1"/>
    </source>
</evidence>
<dbReference type="EMBL" id="JAXCLA010000002">
    <property type="protein sequence ID" value="MDY0744462.1"/>
    <property type="molecule type" value="Genomic_DNA"/>
</dbReference>
<feature type="domain" description="HDOD" evidence="1">
    <location>
        <begin position="31"/>
        <end position="230"/>
    </location>
</feature>
<dbReference type="PANTHER" id="PTHR33525">
    <property type="match status" value="1"/>
</dbReference>
<keyword evidence="3" id="KW-1185">Reference proteome</keyword>
<sequence length="282" mass="31195">MPASAPASPLPLHQALPDLARWTAAFRSAEIPVLADTADALELMRANEDAVDANRLGELIGTDPLMTLKVLAYAATHRSERLLTDAETVTAALVLMGITPFFREFGPQPTVEDTFASQPEVLDGLQRVLRRSERAARYALAFAVHRLDPDAAVIHSAALLHDFAEMLLWIHAPALALEIQRRLRADSSLRSADAQRAVLNIELNELEQALMQAWRLPDLLRHITDDKRAIDPQVLAVRLAIRLARHTAHGWDNAAIPDDLRDIGELLNLAPNHVEALARKYD</sequence>
<dbReference type="SUPFAM" id="SSF109604">
    <property type="entry name" value="HD-domain/PDEase-like"/>
    <property type="match status" value="1"/>
</dbReference>
<evidence type="ECO:0000259" key="1">
    <source>
        <dbReference type="PROSITE" id="PS51833"/>
    </source>
</evidence>
<dbReference type="PANTHER" id="PTHR33525:SF4">
    <property type="entry name" value="CYCLIC DI-GMP PHOSPHODIESTERASE CDGJ"/>
    <property type="match status" value="1"/>
</dbReference>
<protein>
    <submittedName>
        <fullName evidence="2">HDOD domain-containing protein</fullName>
    </submittedName>
</protein>
<dbReference type="Proteomes" id="UP001285263">
    <property type="component" value="Unassembled WGS sequence"/>
</dbReference>
<name>A0ABU5DH46_9BURK</name>
<dbReference type="Gene3D" id="1.10.3210.10">
    <property type="entry name" value="Hypothetical protein af1432"/>
    <property type="match status" value="1"/>
</dbReference>
<proteinExistence type="predicted"/>
<dbReference type="InterPro" id="IPR013976">
    <property type="entry name" value="HDOD"/>
</dbReference>